<accession>B7VQC4</accession>
<dbReference type="Proteomes" id="UP000009100">
    <property type="component" value="Chromosome 2"/>
</dbReference>
<dbReference type="KEGG" id="vsp:VS_II0154"/>
<dbReference type="EMBL" id="FM954973">
    <property type="protein sequence ID" value="CAV25448.1"/>
    <property type="molecule type" value="Genomic_DNA"/>
</dbReference>
<reference evidence="1 2" key="1">
    <citation type="submission" date="2009-02" db="EMBL/GenBank/DDBJ databases">
        <title>Vibrio splendidus str. LGP32 complete genome.</title>
        <authorList>
            <person name="Mazel D."/>
            <person name="Le Roux F."/>
        </authorList>
    </citation>
    <scope>NUCLEOTIDE SEQUENCE [LARGE SCALE GENOMIC DNA]</scope>
    <source>
        <strain evidence="1 2">LGP32</strain>
    </source>
</reference>
<proteinExistence type="predicted"/>
<name>B7VQC4_VIBA3</name>
<dbReference type="AlphaFoldDB" id="B7VQC4"/>
<evidence type="ECO:0000313" key="1">
    <source>
        <dbReference type="EMBL" id="CAV25448.1"/>
    </source>
</evidence>
<evidence type="ECO:0000313" key="2">
    <source>
        <dbReference type="Proteomes" id="UP000009100"/>
    </source>
</evidence>
<gene>
    <name evidence="1" type="ordered locus">VS_II0154</name>
</gene>
<organism evidence="1 2">
    <name type="scientific">Vibrio atlanticus (strain LGP32)</name>
    <name type="common">Vibrio splendidus (strain Mel32)</name>
    <dbReference type="NCBI Taxonomy" id="575788"/>
    <lineage>
        <taxon>Bacteria</taxon>
        <taxon>Pseudomonadati</taxon>
        <taxon>Pseudomonadota</taxon>
        <taxon>Gammaproteobacteria</taxon>
        <taxon>Vibrionales</taxon>
        <taxon>Vibrionaceae</taxon>
        <taxon>Vibrio</taxon>
    </lineage>
</organism>
<sequence>MTSHERHIQAPTSQTNKRNVQQFMLKEELSHWHLVFQDRRQDHDIRPTEVIRHHQVPLLSRDVFPALNLPLDIVIHIQHPKVKRSPTPKCEVR</sequence>
<protein>
    <submittedName>
        <fullName evidence="1">Uncharacterized protein</fullName>
    </submittedName>
</protein>
<dbReference type="HOGENOM" id="CLU_2398831_0_0_6"/>